<protein>
    <recommendedName>
        <fullName evidence="3">Cuticle protein</fullName>
    </recommendedName>
</protein>
<evidence type="ECO:0000256" key="1">
    <source>
        <dbReference type="SAM" id="SignalP"/>
    </source>
</evidence>
<reference evidence="2" key="1">
    <citation type="journal article" date="2016" name="Gigascience">
        <title>De novo construction of an expanded transcriptome assembly for the western tarnished plant bug, Lygus hesperus.</title>
        <authorList>
            <person name="Tassone E.E."/>
            <person name="Geib S.M."/>
            <person name="Hall B."/>
            <person name="Fabrick J.A."/>
            <person name="Brent C.S."/>
            <person name="Hull J.J."/>
        </authorList>
    </citation>
    <scope>NUCLEOTIDE SEQUENCE</scope>
</reference>
<gene>
    <name evidence="2" type="ORF">g.59392</name>
</gene>
<evidence type="ECO:0008006" key="3">
    <source>
        <dbReference type="Google" id="ProtNLM"/>
    </source>
</evidence>
<dbReference type="AlphaFoldDB" id="A0A146LQC2"/>
<evidence type="ECO:0000313" key="2">
    <source>
        <dbReference type="EMBL" id="JAQ10054.1"/>
    </source>
</evidence>
<organism evidence="2">
    <name type="scientific">Lygus hesperus</name>
    <name type="common">Western plant bug</name>
    <dbReference type="NCBI Taxonomy" id="30085"/>
    <lineage>
        <taxon>Eukaryota</taxon>
        <taxon>Metazoa</taxon>
        <taxon>Ecdysozoa</taxon>
        <taxon>Arthropoda</taxon>
        <taxon>Hexapoda</taxon>
        <taxon>Insecta</taxon>
        <taxon>Pterygota</taxon>
        <taxon>Neoptera</taxon>
        <taxon>Paraneoptera</taxon>
        <taxon>Hemiptera</taxon>
        <taxon>Heteroptera</taxon>
        <taxon>Panheteroptera</taxon>
        <taxon>Cimicomorpha</taxon>
        <taxon>Miridae</taxon>
        <taxon>Mirini</taxon>
        <taxon>Lygus</taxon>
    </lineage>
</organism>
<accession>A0A146LQC2</accession>
<dbReference type="EMBL" id="GDHC01008575">
    <property type="protein sequence ID" value="JAQ10054.1"/>
    <property type="molecule type" value="Transcribed_RNA"/>
</dbReference>
<feature type="signal peptide" evidence="1">
    <location>
        <begin position="1"/>
        <end position="16"/>
    </location>
</feature>
<name>A0A146LQC2_LYGHE</name>
<keyword evidence="1" id="KW-0732">Signal</keyword>
<proteinExistence type="predicted"/>
<feature type="chain" id="PRO_5007527309" description="Cuticle protein" evidence="1">
    <location>
        <begin position="17"/>
        <end position="201"/>
    </location>
</feature>
<sequence length="201" mass="20158">MYATVCLLSLIGYVAANPSLIGVLSAHDDGQWRPWLDGSALGSGLIQWGHEDGSWKPALDGSVLGRGDLTWLNRRKRSLVAVNPNALPVPLDTATVALAKNAQLIQQQTEGTRNVLGGGIPLALPADTHEVAVGKQAHAIAHATQAAATTGIAGPLAINPVVAAPAAVISPAIAASSLVAPGVIAGPLGISGLAGVHGIIG</sequence>